<accession>A0AC61DHP6</accession>
<sequence>MKKNAKQLTSMAVLIALSIVLVYLIHFPIFPMAPFLEYDPADIPILIGTFVYGPVAGLVITIIAAIIQGTTVSAGSGWIGILMHVFATGSFVLVAGTIYKKQHTKKGAIIALIAGSITMTVTMVLWNLVFTPLFLGMPLEAVLPLLVPAIIPFNLLKASVNGAVSYLLYKRIKSFLVAPHQELSTIKE</sequence>
<comment type="caution">
    <text evidence="1">The sequence shown here is derived from an EMBL/GenBank/DDBJ whole genome shotgun (WGS) entry which is preliminary data.</text>
</comment>
<evidence type="ECO:0000313" key="1">
    <source>
        <dbReference type="EMBL" id="PHV72022.1"/>
    </source>
</evidence>
<gene>
    <name evidence="1" type="ORF">CS063_00665</name>
</gene>
<evidence type="ECO:0000313" key="2">
    <source>
        <dbReference type="Proteomes" id="UP000224460"/>
    </source>
</evidence>
<reference evidence="1" key="1">
    <citation type="submission" date="2017-10" db="EMBL/GenBank/DDBJ databases">
        <title>Genome sequence of cellulolytic Lachnospiraceae bacterium XHS1971 isolated from hotspring sediment.</title>
        <authorList>
            <person name="Vasudevan G."/>
            <person name="Joshi A.J."/>
            <person name="Hivarkar S."/>
            <person name="Lanjekar V.B."/>
            <person name="Dhakephalkar P.K."/>
            <person name="Dagar S."/>
        </authorList>
    </citation>
    <scope>NUCLEOTIDE SEQUENCE</scope>
    <source>
        <strain evidence="1">XHS1971</strain>
    </source>
</reference>
<organism evidence="1 2">
    <name type="scientific">Sporanaerobium hydrogeniformans</name>
    <dbReference type="NCBI Taxonomy" id="3072179"/>
    <lineage>
        <taxon>Bacteria</taxon>
        <taxon>Bacillati</taxon>
        <taxon>Bacillota</taxon>
        <taxon>Clostridia</taxon>
        <taxon>Lachnospirales</taxon>
        <taxon>Lachnospiraceae</taxon>
        <taxon>Sporanaerobium</taxon>
    </lineage>
</organism>
<protein>
    <submittedName>
        <fullName evidence="1">ECF transporter S component</fullName>
    </submittedName>
</protein>
<dbReference type="EMBL" id="PEDL01000001">
    <property type="protein sequence ID" value="PHV72022.1"/>
    <property type="molecule type" value="Genomic_DNA"/>
</dbReference>
<proteinExistence type="predicted"/>
<dbReference type="Proteomes" id="UP000224460">
    <property type="component" value="Unassembled WGS sequence"/>
</dbReference>
<keyword evidence="2" id="KW-1185">Reference proteome</keyword>
<name>A0AC61DHP6_9FIRM</name>